<comment type="caution">
    <text evidence="3">The sequence shown here is derived from an EMBL/GenBank/DDBJ whole genome shotgun (WGS) entry which is preliminary data.</text>
</comment>
<dbReference type="InterPro" id="IPR057279">
    <property type="entry name" value="MGAT4"/>
</dbReference>
<sequence length="498" mass="57017">MNLRTAVAIMSGMFGFRYRSLSYFTLLALVSIIGLATLNLYHMESVRSTWTPISANSMTSDVPGAGALVAGCEEVPMWQNQLYHRAMLPPTLGRRSKTKKFMAIGISSVFREENYLVQTLKSLISESDPEERRDTVIVIYLADTDQEKKEKQLRLIERDFQTHLDSGFFQVIQSGPEIYPPMDFALTKRTFNDSVGRVLWRAKQVIDFAFLFSYSKTLSDYYLVIEDDIISSTQYITAIKDFIASRGTHHWIALQFSGFLGIGLLFRSADLNNLIKLLIMFHQEQPVDMLMRQYIALQVPEDSMVARRIPSIFQHIGWKSTLPNKVQKLKDSTFDIAKRRFKNHNPSADIITTMKIYNDFIPEYAYRAAPGFFWGITRPNDTYDIIFPKPISLSRIVFLTGVPTLKNKQKIMKDFIQDGDLLISSKFQKVASNSSAICDNFLSLKKFQDGEVDFQKVDVSGMTDIIVKLKSTQCIRVKIGPNQKSWVIVREIQVFIED</sequence>
<evidence type="ECO:0000256" key="1">
    <source>
        <dbReference type="SAM" id="Phobius"/>
    </source>
</evidence>
<accession>A0ABP1QG22</accession>
<keyword evidence="1" id="KW-0812">Transmembrane</keyword>
<evidence type="ECO:0000313" key="3">
    <source>
        <dbReference type="EMBL" id="CAL8097276.1"/>
    </source>
</evidence>
<evidence type="ECO:0000313" key="4">
    <source>
        <dbReference type="Proteomes" id="UP001642540"/>
    </source>
</evidence>
<keyword evidence="1" id="KW-0472">Membrane</keyword>
<dbReference type="EMBL" id="CAXLJM020000028">
    <property type="protein sequence ID" value="CAL8097276.1"/>
    <property type="molecule type" value="Genomic_DNA"/>
</dbReference>
<feature type="domain" description="MGAT4 conserved region" evidence="2">
    <location>
        <begin position="92"/>
        <end position="334"/>
    </location>
</feature>
<gene>
    <name evidence="3" type="ORF">ODALV1_LOCUS9605</name>
</gene>
<feature type="transmembrane region" description="Helical" evidence="1">
    <location>
        <begin position="21"/>
        <end position="41"/>
    </location>
</feature>
<organism evidence="3 4">
    <name type="scientific">Orchesella dallaii</name>
    <dbReference type="NCBI Taxonomy" id="48710"/>
    <lineage>
        <taxon>Eukaryota</taxon>
        <taxon>Metazoa</taxon>
        <taxon>Ecdysozoa</taxon>
        <taxon>Arthropoda</taxon>
        <taxon>Hexapoda</taxon>
        <taxon>Collembola</taxon>
        <taxon>Entomobryomorpha</taxon>
        <taxon>Entomobryoidea</taxon>
        <taxon>Orchesellidae</taxon>
        <taxon>Orchesellinae</taxon>
        <taxon>Orchesella</taxon>
    </lineage>
</organism>
<protein>
    <recommendedName>
        <fullName evidence="2">MGAT4 conserved region domain-containing protein</fullName>
    </recommendedName>
</protein>
<name>A0ABP1QG22_9HEXA</name>
<evidence type="ECO:0000259" key="2">
    <source>
        <dbReference type="Pfam" id="PF04666"/>
    </source>
</evidence>
<keyword evidence="1" id="KW-1133">Transmembrane helix</keyword>
<dbReference type="Proteomes" id="UP001642540">
    <property type="component" value="Unassembled WGS sequence"/>
</dbReference>
<keyword evidence="4" id="KW-1185">Reference proteome</keyword>
<proteinExistence type="predicted"/>
<dbReference type="PANTHER" id="PTHR12062:SF33">
    <property type="entry name" value="ALPHA-1,6-MANNOSYL-GLYCOPROTEIN 4-BETA-N-ACETYLGLUCOSAMINYLTRANSFERASE-LIKE"/>
    <property type="match status" value="1"/>
</dbReference>
<reference evidence="3 4" key="1">
    <citation type="submission" date="2024-08" db="EMBL/GenBank/DDBJ databases">
        <authorList>
            <person name="Cucini C."/>
            <person name="Frati F."/>
        </authorList>
    </citation>
    <scope>NUCLEOTIDE SEQUENCE [LARGE SCALE GENOMIC DNA]</scope>
</reference>
<dbReference type="InterPro" id="IPR006759">
    <property type="entry name" value="Glyco_transf_54"/>
</dbReference>
<dbReference type="Pfam" id="PF04666">
    <property type="entry name" value="MGAT4_cons"/>
    <property type="match status" value="1"/>
</dbReference>
<dbReference type="PANTHER" id="PTHR12062">
    <property type="entry name" value="N-ACETYLGLUCOSAMINYLTRANSFERASE VI"/>
    <property type="match status" value="1"/>
</dbReference>